<dbReference type="Gramene" id="Pp3c8_23960V3.2">
    <property type="protein sequence ID" value="Pp3c8_23960V3.2"/>
    <property type="gene ID" value="Pp3c8_23960"/>
</dbReference>
<dbReference type="Gramene" id="Pp3c8_23960V3.3">
    <property type="protein sequence ID" value="Pp3c8_23960V3.3"/>
    <property type="gene ID" value="Pp3c8_23960"/>
</dbReference>
<evidence type="ECO:0000313" key="3">
    <source>
        <dbReference type="Proteomes" id="UP000006727"/>
    </source>
</evidence>
<dbReference type="Gramene" id="Pp3c8_23960V3.1">
    <property type="protein sequence ID" value="Pp3c8_23960V3.1"/>
    <property type="gene ID" value="Pp3c8_23960"/>
</dbReference>
<name>A0A2K1K8I7_PHYPA</name>
<protein>
    <submittedName>
        <fullName evidence="1 2">Uncharacterized protein</fullName>
    </submittedName>
</protein>
<dbReference type="EnsemblPlants" id="Pp3c8_23960V3.1">
    <property type="protein sequence ID" value="Pp3c8_23960V3.1"/>
    <property type="gene ID" value="Pp3c8_23960"/>
</dbReference>
<dbReference type="InParanoid" id="A0A2K1K8I7"/>
<dbReference type="Proteomes" id="UP000006727">
    <property type="component" value="Chromosome 8"/>
</dbReference>
<evidence type="ECO:0000313" key="1">
    <source>
        <dbReference type="EMBL" id="PNR50088.1"/>
    </source>
</evidence>
<keyword evidence="3" id="KW-1185">Reference proteome</keyword>
<sequence length="92" mass="10552">MDELTRRIHPHTCAFFGGSLLLFRTLGVSLLIELRPSPSLESDRHLPEQVPVQLWNCRRASRCASARSPIDARVFSTRDRLRPVTEWTVLLV</sequence>
<dbReference type="AlphaFoldDB" id="A0A2K1K8I7"/>
<dbReference type="EMBL" id="ABEU02000008">
    <property type="protein sequence ID" value="PNR50088.1"/>
    <property type="molecule type" value="Genomic_DNA"/>
</dbReference>
<dbReference type="EnsemblPlants" id="Pp3c8_23960V3.2">
    <property type="protein sequence ID" value="Pp3c8_23960V3.2"/>
    <property type="gene ID" value="Pp3c8_23960"/>
</dbReference>
<reference evidence="2" key="3">
    <citation type="submission" date="2020-12" db="UniProtKB">
        <authorList>
            <consortium name="EnsemblPlants"/>
        </authorList>
    </citation>
    <scope>IDENTIFICATION</scope>
</reference>
<accession>A0A2K1K8I7</accession>
<proteinExistence type="predicted"/>
<organism evidence="1">
    <name type="scientific">Physcomitrium patens</name>
    <name type="common">Spreading-leaved earth moss</name>
    <name type="synonym">Physcomitrella patens</name>
    <dbReference type="NCBI Taxonomy" id="3218"/>
    <lineage>
        <taxon>Eukaryota</taxon>
        <taxon>Viridiplantae</taxon>
        <taxon>Streptophyta</taxon>
        <taxon>Embryophyta</taxon>
        <taxon>Bryophyta</taxon>
        <taxon>Bryophytina</taxon>
        <taxon>Bryopsida</taxon>
        <taxon>Funariidae</taxon>
        <taxon>Funariales</taxon>
        <taxon>Funariaceae</taxon>
        <taxon>Physcomitrium</taxon>
    </lineage>
</organism>
<dbReference type="EnsemblPlants" id="Pp3c8_23960V3.3">
    <property type="protein sequence ID" value="Pp3c8_23960V3.3"/>
    <property type="gene ID" value="Pp3c8_23960"/>
</dbReference>
<dbReference type="Gramene" id="Pp3c8_23960V3.4">
    <property type="protein sequence ID" value="Pp3c8_23960V3.4"/>
    <property type="gene ID" value="Pp3c8_23960"/>
</dbReference>
<gene>
    <name evidence="1" type="ORF">PHYPA_011985</name>
</gene>
<reference evidence="1 3" key="2">
    <citation type="journal article" date="2018" name="Plant J.">
        <title>The Physcomitrella patens chromosome-scale assembly reveals moss genome structure and evolution.</title>
        <authorList>
            <person name="Lang D."/>
            <person name="Ullrich K.K."/>
            <person name="Murat F."/>
            <person name="Fuchs J."/>
            <person name="Jenkins J."/>
            <person name="Haas F.B."/>
            <person name="Piednoel M."/>
            <person name="Gundlach H."/>
            <person name="Van Bel M."/>
            <person name="Meyberg R."/>
            <person name="Vives C."/>
            <person name="Morata J."/>
            <person name="Symeonidi A."/>
            <person name="Hiss M."/>
            <person name="Muchero W."/>
            <person name="Kamisugi Y."/>
            <person name="Saleh O."/>
            <person name="Blanc G."/>
            <person name="Decker E.L."/>
            <person name="van Gessel N."/>
            <person name="Grimwood J."/>
            <person name="Hayes R.D."/>
            <person name="Graham S.W."/>
            <person name="Gunter L.E."/>
            <person name="McDaniel S.F."/>
            <person name="Hoernstein S.N.W."/>
            <person name="Larsson A."/>
            <person name="Li F.W."/>
            <person name="Perroud P.F."/>
            <person name="Phillips J."/>
            <person name="Ranjan P."/>
            <person name="Rokshar D.S."/>
            <person name="Rothfels C.J."/>
            <person name="Schneider L."/>
            <person name="Shu S."/>
            <person name="Stevenson D.W."/>
            <person name="Thummler F."/>
            <person name="Tillich M."/>
            <person name="Villarreal Aguilar J.C."/>
            <person name="Widiez T."/>
            <person name="Wong G.K."/>
            <person name="Wymore A."/>
            <person name="Zhang Y."/>
            <person name="Zimmer A.D."/>
            <person name="Quatrano R.S."/>
            <person name="Mayer K.F.X."/>
            <person name="Goodstein D."/>
            <person name="Casacuberta J.M."/>
            <person name="Vandepoele K."/>
            <person name="Reski R."/>
            <person name="Cuming A.C."/>
            <person name="Tuskan G.A."/>
            <person name="Maumus F."/>
            <person name="Salse J."/>
            <person name="Schmutz J."/>
            <person name="Rensing S.A."/>
        </authorList>
    </citation>
    <scope>NUCLEOTIDE SEQUENCE [LARGE SCALE GENOMIC DNA]</scope>
    <source>
        <strain evidence="2 3">cv. Gransden 2004</strain>
    </source>
</reference>
<dbReference type="EnsemblPlants" id="Pp3c8_23960V3.4">
    <property type="protein sequence ID" value="Pp3c8_23960V3.4"/>
    <property type="gene ID" value="Pp3c8_23960"/>
</dbReference>
<evidence type="ECO:0000313" key="2">
    <source>
        <dbReference type="EnsemblPlants" id="Pp3c8_23960V3.1"/>
    </source>
</evidence>
<reference evidence="1 3" key="1">
    <citation type="journal article" date="2008" name="Science">
        <title>The Physcomitrella genome reveals evolutionary insights into the conquest of land by plants.</title>
        <authorList>
            <person name="Rensing S."/>
            <person name="Lang D."/>
            <person name="Zimmer A."/>
            <person name="Terry A."/>
            <person name="Salamov A."/>
            <person name="Shapiro H."/>
            <person name="Nishiyama T."/>
            <person name="Perroud P.-F."/>
            <person name="Lindquist E."/>
            <person name="Kamisugi Y."/>
            <person name="Tanahashi T."/>
            <person name="Sakakibara K."/>
            <person name="Fujita T."/>
            <person name="Oishi K."/>
            <person name="Shin-I T."/>
            <person name="Kuroki Y."/>
            <person name="Toyoda A."/>
            <person name="Suzuki Y."/>
            <person name="Hashimoto A."/>
            <person name="Yamaguchi K."/>
            <person name="Sugano A."/>
            <person name="Kohara Y."/>
            <person name="Fujiyama A."/>
            <person name="Anterola A."/>
            <person name="Aoki S."/>
            <person name="Ashton N."/>
            <person name="Barbazuk W.B."/>
            <person name="Barker E."/>
            <person name="Bennetzen J."/>
            <person name="Bezanilla M."/>
            <person name="Blankenship R."/>
            <person name="Cho S.H."/>
            <person name="Dutcher S."/>
            <person name="Estelle M."/>
            <person name="Fawcett J.A."/>
            <person name="Gundlach H."/>
            <person name="Hanada K."/>
            <person name="Heyl A."/>
            <person name="Hicks K.A."/>
            <person name="Hugh J."/>
            <person name="Lohr M."/>
            <person name="Mayer K."/>
            <person name="Melkozernov A."/>
            <person name="Murata T."/>
            <person name="Nelson D."/>
            <person name="Pils B."/>
            <person name="Prigge M."/>
            <person name="Reiss B."/>
            <person name="Renner T."/>
            <person name="Rombauts S."/>
            <person name="Rushton P."/>
            <person name="Sanderfoot A."/>
            <person name="Schween G."/>
            <person name="Shiu S.-H."/>
            <person name="Stueber K."/>
            <person name="Theodoulou F.L."/>
            <person name="Tu H."/>
            <person name="Van de Peer Y."/>
            <person name="Verrier P.J."/>
            <person name="Waters E."/>
            <person name="Wood A."/>
            <person name="Yang L."/>
            <person name="Cove D."/>
            <person name="Cuming A."/>
            <person name="Hasebe M."/>
            <person name="Lucas S."/>
            <person name="Mishler D.B."/>
            <person name="Reski R."/>
            <person name="Grigoriev I."/>
            <person name="Quatrano R.S."/>
            <person name="Boore J.L."/>
        </authorList>
    </citation>
    <scope>NUCLEOTIDE SEQUENCE [LARGE SCALE GENOMIC DNA]</scope>
    <source>
        <strain evidence="2 3">cv. Gransden 2004</strain>
    </source>
</reference>